<reference evidence="1" key="1">
    <citation type="journal article" date="2014" name="Int. J. Syst. Evol. Microbiol.">
        <title>Complete genome sequence of Corynebacterium casei LMG S-19264T (=DSM 44701T), isolated from a smear-ripened cheese.</title>
        <authorList>
            <consortium name="US DOE Joint Genome Institute (JGI-PGF)"/>
            <person name="Walter F."/>
            <person name="Albersmeier A."/>
            <person name="Kalinowski J."/>
            <person name="Ruckert C."/>
        </authorList>
    </citation>
    <scope>NUCLEOTIDE SEQUENCE</scope>
    <source>
        <strain evidence="1">CGMCC 1.15760</strain>
    </source>
</reference>
<reference evidence="1" key="2">
    <citation type="submission" date="2020-09" db="EMBL/GenBank/DDBJ databases">
        <authorList>
            <person name="Sun Q."/>
            <person name="Zhou Y."/>
        </authorList>
    </citation>
    <scope>NUCLEOTIDE SEQUENCE</scope>
    <source>
        <strain evidence="1">CGMCC 1.15760</strain>
    </source>
</reference>
<gene>
    <name evidence="1" type="ORF">GCM10007425_11950</name>
</gene>
<accession>A0A917G241</accession>
<proteinExistence type="predicted"/>
<evidence type="ECO:0008006" key="3">
    <source>
        <dbReference type="Google" id="ProtNLM"/>
    </source>
</evidence>
<organism evidence="1 2">
    <name type="scientific">Lysinibacillus alkalisoli</name>
    <dbReference type="NCBI Taxonomy" id="1911548"/>
    <lineage>
        <taxon>Bacteria</taxon>
        <taxon>Bacillati</taxon>
        <taxon>Bacillota</taxon>
        <taxon>Bacilli</taxon>
        <taxon>Bacillales</taxon>
        <taxon>Bacillaceae</taxon>
        <taxon>Lysinibacillus</taxon>
    </lineage>
</organism>
<sequence>MTTPYCIVLPSIAKEETCAKIKNHERKVIDVTQPSLIENMDQLHDAYCKDCPIKAVLRKEQGKRKAHEFCITTCSVGHKLKELGNSLLQQKS</sequence>
<dbReference type="Pfam" id="PF10782">
    <property type="entry name" value="zf-C2HCIx2C"/>
    <property type="match status" value="1"/>
</dbReference>
<keyword evidence="2" id="KW-1185">Reference proteome</keyword>
<protein>
    <recommendedName>
        <fullName evidence="3">Zinc-finger domain-containing protein</fullName>
    </recommendedName>
</protein>
<dbReference type="Proteomes" id="UP000616608">
    <property type="component" value="Unassembled WGS sequence"/>
</dbReference>
<dbReference type="EMBL" id="BMJT01000003">
    <property type="protein sequence ID" value="GGG19022.1"/>
    <property type="molecule type" value="Genomic_DNA"/>
</dbReference>
<dbReference type="InterPro" id="IPR019718">
    <property type="entry name" value="DUF2602"/>
</dbReference>
<evidence type="ECO:0000313" key="1">
    <source>
        <dbReference type="EMBL" id="GGG19022.1"/>
    </source>
</evidence>
<name>A0A917G241_9BACI</name>
<evidence type="ECO:0000313" key="2">
    <source>
        <dbReference type="Proteomes" id="UP000616608"/>
    </source>
</evidence>
<comment type="caution">
    <text evidence="1">The sequence shown here is derived from an EMBL/GenBank/DDBJ whole genome shotgun (WGS) entry which is preliminary data.</text>
</comment>
<dbReference type="AlphaFoldDB" id="A0A917G241"/>